<dbReference type="EMBL" id="AKAU01000079">
    <property type="protein sequence ID" value="EIN00395.1"/>
    <property type="molecule type" value="Genomic_DNA"/>
</dbReference>
<gene>
    <name evidence="1" type="ORF">WQE_15231</name>
</gene>
<protein>
    <recommendedName>
        <fullName evidence="3">CENP-V/GFA domain-containing protein</fullName>
    </recommendedName>
</protein>
<evidence type="ECO:0000313" key="2">
    <source>
        <dbReference type="Proteomes" id="UP000004980"/>
    </source>
</evidence>
<evidence type="ECO:0008006" key="3">
    <source>
        <dbReference type="Google" id="ProtNLM"/>
    </source>
</evidence>
<proteinExistence type="predicted"/>
<evidence type="ECO:0000313" key="1">
    <source>
        <dbReference type="EMBL" id="EIN00395.1"/>
    </source>
</evidence>
<dbReference type="Proteomes" id="UP000004980">
    <property type="component" value="Unassembled WGS sequence"/>
</dbReference>
<comment type="caution">
    <text evidence="1">The sequence shown here is derived from an EMBL/GenBank/DDBJ whole genome shotgun (WGS) entry which is preliminary data.</text>
</comment>
<sequence length="138" mass="15391">MPSSPRSAARRANQKKIIDGTETMQTKTTGCGCFQPNGRLVSPEIMFDGTDTTNSSYGDVTLSRCQDCSTVWLRFFIEYEWFARSGRWYRAPVPAELVSDVTAENAIQILNTLEPRFAGGSHFNSNGFETKALVDLRP</sequence>
<accession>A0ABN0FNW1</accession>
<name>A0ABN0FNW1_9BURK</name>
<organism evidence="1 2">
    <name type="scientific">Paraburkholderia hospita</name>
    <dbReference type="NCBI Taxonomy" id="169430"/>
    <lineage>
        <taxon>Bacteria</taxon>
        <taxon>Pseudomonadati</taxon>
        <taxon>Pseudomonadota</taxon>
        <taxon>Betaproteobacteria</taxon>
        <taxon>Burkholderiales</taxon>
        <taxon>Burkholderiaceae</taxon>
        <taxon>Paraburkholderia</taxon>
    </lineage>
</organism>
<keyword evidence="2" id="KW-1185">Reference proteome</keyword>
<reference evidence="1 2" key="1">
    <citation type="journal article" date="2012" name="J. Bacteriol.">
        <title>Draft Genome Sequence of the Soil Bacterium Burkholderia terrae Strain BS001, Which Interacts with Fungal Surface Structures.</title>
        <authorList>
            <person name="Nazir R."/>
            <person name="Hansen M.A."/>
            <person name="Sorensen S."/>
            <person name="van Elsas J.D."/>
        </authorList>
    </citation>
    <scope>NUCLEOTIDE SEQUENCE [LARGE SCALE GENOMIC DNA]</scope>
    <source>
        <strain evidence="1 2">BS001</strain>
    </source>
</reference>